<feature type="transmembrane region" description="Helical" evidence="1">
    <location>
        <begin position="37"/>
        <end position="56"/>
    </location>
</feature>
<evidence type="ECO:0008006" key="4">
    <source>
        <dbReference type="Google" id="ProtNLM"/>
    </source>
</evidence>
<protein>
    <recommendedName>
        <fullName evidence="4">Transmembrane protein</fullName>
    </recommendedName>
</protein>
<evidence type="ECO:0000256" key="1">
    <source>
        <dbReference type="SAM" id="Phobius"/>
    </source>
</evidence>
<reference evidence="3" key="1">
    <citation type="submission" date="2017-01" db="EMBL/GenBank/DDBJ databases">
        <title>Draft genome of the species Salinivibrio sharmensis.</title>
        <authorList>
            <person name="Lopez-Hermoso C."/>
            <person name="De La Haba R."/>
            <person name="Sanchez-Porro C."/>
            <person name="Ventosa A."/>
        </authorList>
    </citation>
    <scope>NUCLEOTIDE SEQUENCE [LARGE SCALE GENOMIC DNA]</scope>
    <source>
        <strain evidence="3">CBH463</strain>
    </source>
</reference>
<name>A0ABX3KDH4_9GAMM</name>
<evidence type="ECO:0000313" key="3">
    <source>
        <dbReference type="Proteomes" id="UP000188627"/>
    </source>
</evidence>
<dbReference type="EMBL" id="MUFC01000012">
    <property type="protein sequence ID" value="OOE87032.1"/>
    <property type="molecule type" value="Genomic_DNA"/>
</dbReference>
<gene>
    <name evidence="2" type="ORF">BZG74_11775</name>
</gene>
<keyword evidence="1" id="KW-1133">Transmembrane helix</keyword>
<comment type="caution">
    <text evidence="2">The sequence shown here is derived from an EMBL/GenBank/DDBJ whole genome shotgun (WGS) entry which is preliminary data.</text>
</comment>
<proteinExistence type="predicted"/>
<dbReference type="Proteomes" id="UP000188627">
    <property type="component" value="Unassembled WGS sequence"/>
</dbReference>
<evidence type="ECO:0000313" key="2">
    <source>
        <dbReference type="EMBL" id="OOE87032.1"/>
    </source>
</evidence>
<sequence length="89" mass="10053">MYEYENLEDKEKRPTIAKLEAEIEHLEVSTLVEVARLILYGFCVGSASFAAYLLYFKGGTMCHKYFPYLAVFIGLALGALTSLLLYSLM</sequence>
<feature type="transmembrane region" description="Helical" evidence="1">
    <location>
        <begin position="68"/>
        <end position="88"/>
    </location>
</feature>
<keyword evidence="1" id="KW-0472">Membrane</keyword>
<keyword evidence="3" id="KW-1185">Reference proteome</keyword>
<accession>A0ABX3KDH4</accession>
<organism evidence="2 3">
    <name type="scientific">Salinivibrio sharmensis</name>
    <dbReference type="NCBI Taxonomy" id="390883"/>
    <lineage>
        <taxon>Bacteria</taxon>
        <taxon>Pseudomonadati</taxon>
        <taxon>Pseudomonadota</taxon>
        <taxon>Gammaproteobacteria</taxon>
        <taxon>Vibrionales</taxon>
        <taxon>Vibrionaceae</taxon>
        <taxon>Salinivibrio</taxon>
    </lineage>
</organism>
<dbReference type="RefSeq" id="WP_077772771.1">
    <property type="nucleotide sequence ID" value="NZ_MUFC01000012.1"/>
</dbReference>
<keyword evidence="1" id="KW-0812">Transmembrane</keyword>